<dbReference type="EMBL" id="BAABAA010000009">
    <property type="protein sequence ID" value="GAA3582119.1"/>
    <property type="molecule type" value="Genomic_DNA"/>
</dbReference>
<proteinExistence type="predicted"/>
<evidence type="ECO:0000313" key="2">
    <source>
        <dbReference type="EMBL" id="GAA3582119.1"/>
    </source>
</evidence>
<dbReference type="Proteomes" id="UP001501222">
    <property type="component" value="Unassembled WGS sequence"/>
</dbReference>
<feature type="compositionally biased region" description="Polar residues" evidence="1">
    <location>
        <begin position="254"/>
        <end position="264"/>
    </location>
</feature>
<feature type="compositionally biased region" description="Basic and acidic residues" evidence="1">
    <location>
        <begin position="591"/>
        <end position="602"/>
    </location>
</feature>
<evidence type="ECO:0000256" key="1">
    <source>
        <dbReference type="SAM" id="MobiDB-lite"/>
    </source>
</evidence>
<name>A0ABP6YED6_9ACTN</name>
<protein>
    <submittedName>
        <fullName evidence="2">Uncharacterized protein</fullName>
    </submittedName>
</protein>
<organism evidence="2 3">
    <name type="scientific">Kribbella ginsengisoli</name>
    <dbReference type="NCBI Taxonomy" id="363865"/>
    <lineage>
        <taxon>Bacteria</taxon>
        <taxon>Bacillati</taxon>
        <taxon>Actinomycetota</taxon>
        <taxon>Actinomycetes</taxon>
        <taxon>Propionibacteriales</taxon>
        <taxon>Kribbellaceae</taxon>
        <taxon>Kribbella</taxon>
    </lineage>
</organism>
<comment type="caution">
    <text evidence="2">The sequence shown here is derived from an EMBL/GenBank/DDBJ whole genome shotgun (WGS) entry which is preliminary data.</text>
</comment>
<gene>
    <name evidence="2" type="ORF">GCM10022235_60640</name>
</gene>
<feature type="compositionally biased region" description="Basic and acidic residues" evidence="1">
    <location>
        <begin position="231"/>
        <end position="252"/>
    </location>
</feature>
<keyword evidence="3" id="KW-1185">Reference proteome</keyword>
<feature type="compositionally biased region" description="Polar residues" evidence="1">
    <location>
        <begin position="166"/>
        <end position="175"/>
    </location>
</feature>
<accession>A0ABP6YED6</accession>
<sequence>MDPDYDVAPTPATRSTTDANPDTLPADLRSAAGNQAMVDVRQQAGQLRLPLLELKDQLLRDYQEREELLLELEGLEESKEITERGKEAKAELTARQERALDAYAKADADLLLLDQPGVADGQLNELLARRGATADVAASNQKVSKNTVDASGWALKVDDKTTLTQGQNTTVSGKNQKFELGSGGPAYTSGISSDTTEVDSEGGTTKTSSSVSNKYDTSGWSRTSESNVELGDYKAGTKESFGVKRGDGKLGTERSITTSQTGTEVTKTSAQGVIAGPDGAGAYKSATAGLGQTSKSGVKTGQTVGMDGKFVVDVKKVEGSEPAQYQVSLTINLGAKAGLTGSKEWEQSAAGTKSDVSGSANVSASLTGTFVHLLSDEDTKKYLAALDAKGTGGAGKEFDVIRAAAKGSYADAQQLLSGLKTAAFSPAGAAAMAEGDSVDLEVGGTADAKLSGGGSGGGFGLKAEGGVTAGETLKRTVAVKGGKVVITVSVATTKGWSAGGTASMEAASGGYTHGSTSKAGESVTFTLDPKDSHYNDDFALIADRATIADLRKLGVEHPDLISASTTSSGESTSDSVTAGVAGVSLGIDETHSLDRSVTKDESGTTTSVTGRTGGGASVSALGGKLSYSEKETAAMQVGPGNVGSGDISKSTSETDFGATWDRLKETWSKTPVGLGVGLVTGGAKVAQEKTDVAGMKLDDNDFSIIFGVAQDSKAWSKPVASPRHFAAWQATGRTVAASGGDRQKIADALAGYAAEHDGAAAAITSIVRSPGSAEGGKAYEWPNDMAAEKVVFDSLVDGDPLKPVTALETSGKNKEALESIDGSLKKLDKLTAGLEAKKDQFTTSALGEMLGRLAEQRRALATRSSIINRQVEVSGVDAPAVTTVPTAEDQAAGEKAGAKAALEGMLPALRGFEADQTRQFQLIGAERSKRDGFHFSSPSVIVMVTAFNELRDHVYPLWEKAVDKALETAKMAGVDLAEVKPRPAKGWCNSQYKEEFGQEAFVAPRTGVDW</sequence>
<feature type="region of interest" description="Disordered" evidence="1">
    <location>
        <begin position="1"/>
        <end position="25"/>
    </location>
</feature>
<feature type="region of interest" description="Disordered" evidence="1">
    <location>
        <begin position="591"/>
        <end position="615"/>
    </location>
</feature>
<feature type="region of interest" description="Disordered" evidence="1">
    <location>
        <begin position="166"/>
        <end position="264"/>
    </location>
</feature>
<evidence type="ECO:0000313" key="3">
    <source>
        <dbReference type="Proteomes" id="UP001501222"/>
    </source>
</evidence>
<feature type="compositionally biased region" description="Polar residues" evidence="1">
    <location>
        <begin position="202"/>
        <end position="227"/>
    </location>
</feature>
<dbReference type="RefSeq" id="WP_344846279.1">
    <property type="nucleotide sequence ID" value="NZ_BAABAA010000009.1"/>
</dbReference>
<reference evidence="3" key="1">
    <citation type="journal article" date="2019" name="Int. J. Syst. Evol. Microbiol.">
        <title>The Global Catalogue of Microorganisms (GCM) 10K type strain sequencing project: providing services to taxonomists for standard genome sequencing and annotation.</title>
        <authorList>
            <consortium name="The Broad Institute Genomics Platform"/>
            <consortium name="The Broad Institute Genome Sequencing Center for Infectious Disease"/>
            <person name="Wu L."/>
            <person name="Ma J."/>
        </authorList>
    </citation>
    <scope>NUCLEOTIDE SEQUENCE [LARGE SCALE GENOMIC DNA]</scope>
    <source>
        <strain evidence="3">JCM 16928</strain>
    </source>
</reference>